<evidence type="ECO:0000313" key="3">
    <source>
        <dbReference type="Proteomes" id="UP000198960"/>
    </source>
</evidence>
<evidence type="ECO:0000256" key="1">
    <source>
        <dbReference type="SAM" id="MobiDB-lite"/>
    </source>
</evidence>
<dbReference type="Gene3D" id="1.10.246.130">
    <property type="match status" value="1"/>
</dbReference>
<keyword evidence="2" id="KW-0378">Hydrolase</keyword>
<dbReference type="PRINTS" id="PR01210">
    <property type="entry name" value="GGTRANSPTASE"/>
</dbReference>
<dbReference type="RefSeq" id="WP_211435704.1">
    <property type="nucleotide sequence ID" value="NZ_FOEE01000012.1"/>
</dbReference>
<dbReference type="InterPro" id="IPR043137">
    <property type="entry name" value="GGT_ssub_C"/>
</dbReference>
<dbReference type="GO" id="GO:0016787">
    <property type="term" value="F:hydrolase activity"/>
    <property type="evidence" value="ECO:0007669"/>
    <property type="project" value="UniProtKB-KW"/>
</dbReference>
<dbReference type="SUPFAM" id="SSF56235">
    <property type="entry name" value="N-terminal nucleophile aminohydrolases (Ntn hydrolases)"/>
    <property type="match status" value="1"/>
</dbReference>
<gene>
    <name evidence="2" type="ORF">SAMN05660991_03586</name>
</gene>
<organism evidence="2 3">
    <name type="scientific">Trujillonella endophytica</name>
    <dbReference type="NCBI Taxonomy" id="673521"/>
    <lineage>
        <taxon>Bacteria</taxon>
        <taxon>Bacillati</taxon>
        <taxon>Actinomycetota</taxon>
        <taxon>Actinomycetes</taxon>
        <taxon>Geodermatophilales</taxon>
        <taxon>Geodermatophilaceae</taxon>
        <taxon>Trujillonella</taxon>
    </lineage>
</organism>
<protein>
    <submittedName>
        <fullName evidence="2">Gamma-glutamyltranspeptidase / glutathione hydrolase</fullName>
    </submittedName>
</protein>
<dbReference type="EMBL" id="FOEE01000012">
    <property type="protein sequence ID" value="SEP15305.1"/>
    <property type="molecule type" value="Genomic_DNA"/>
</dbReference>
<proteinExistence type="predicted"/>
<dbReference type="Gene3D" id="3.60.20.40">
    <property type="match status" value="1"/>
</dbReference>
<dbReference type="InterPro" id="IPR043138">
    <property type="entry name" value="GGT_lsub"/>
</dbReference>
<reference evidence="3" key="1">
    <citation type="submission" date="2016-10" db="EMBL/GenBank/DDBJ databases">
        <authorList>
            <person name="Varghese N."/>
            <person name="Submissions S."/>
        </authorList>
    </citation>
    <scope>NUCLEOTIDE SEQUENCE [LARGE SCALE GENOMIC DNA]</scope>
    <source>
        <strain evidence="3">DSM 45413</strain>
    </source>
</reference>
<dbReference type="PANTHER" id="PTHR43881">
    <property type="entry name" value="GAMMA-GLUTAMYLTRANSPEPTIDASE (AFU_ORTHOLOGUE AFUA_4G13580)"/>
    <property type="match status" value="1"/>
</dbReference>
<keyword evidence="3" id="KW-1185">Reference proteome</keyword>
<dbReference type="PANTHER" id="PTHR43881:SF1">
    <property type="entry name" value="GAMMA-GLUTAMYLTRANSPEPTIDASE (AFU_ORTHOLOGUE AFUA_4G13580)"/>
    <property type="match status" value="1"/>
</dbReference>
<dbReference type="InterPro" id="IPR052896">
    <property type="entry name" value="GGT-like_enzyme"/>
</dbReference>
<accession>A0A1H8VIR3</accession>
<evidence type="ECO:0000313" key="2">
    <source>
        <dbReference type="EMBL" id="SEP15305.1"/>
    </source>
</evidence>
<name>A0A1H8VIR3_9ACTN</name>
<dbReference type="AlphaFoldDB" id="A0A1H8VIR3"/>
<sequence>MAVGSGTWSPAEEAGRGPTVATGGMVTSSSPAVSRLGADVLARGGNAVDAALAMTAMAWLTLPGQCGIGGDAFAVVREPDGRVWTVNGSGYGPDGASAEAYLDEGLTALPLGGARSVAVPGAMGALATLHATGATRSLAELWAPVVAAARAGVPCSVKNRADVTEHAGSIVRDEGLSRWLMPGGRVPAVGDLLPAPELADCIEMLAGDPLALYRGELAERAVALLRAGGAPFSGDEWADAAAVPVLDPIVAPYGDLLVHQTPPPTPGWMVLQQAGLLDGDLAGPPTLGAEAVHRMALAARRAFRDRYERCGSDTDQWRTLLDPAHLARTRAELSREPAVAGMGVGMAGDTTSCVAVDADGRAVSAISSLAFTYGARISIPGTQIALNNRLGRGAYLVAGHPNALAPRRKPLHTLNAWLVTDRAGGLRHVGNTPGGDGQVQWNMQLISHLVDGGLDPQAAVGAPRFTVHPGSDADAVGSPETLQVESRLGADTIAGLTDRGHVVQDMGGWGAGGSGLVVSVDDRRGVLLGGADPRQDGVALGV</sequence>
<dbReference type="Proteomes" id="UP000198960">
    <property type="component" value="Unassembled WGS sequence"/>
</dbReference>
<dbReference type="InterPro" id="IPR029055">
    <property type="entry name" value="Ntn_hydrolases_N"/>
</dbReference>
<dbReference type="STRING" id="673521.SAMN05660991_03586"/>
<feature type="region of interest" description="Disordered" evidence="1">
    <location>
        <begin position="1"/>
        <end position="30"/>
    </location>
</feature>
<dbReference type="Pfam" id="PF01019">
    <property type="entry name" value="G_glu_transpept"/>
    <property type="match status" value="1"/>
</dbReference>